<feature type="transmembrane region" description="Helical" evidence="6">
    <location>
        <begin position="288"/>
        <end position="312"/>
    </location>
</feature>
<keyword evidence="8" id="KW-1185">Reference proteome</keyword>
<keyword evidence="5 6" id="KW-0472">Membrane</keyword>
<comment type="caution">
    <text evidence="7">The sequence shown here is derived from an EMBL/GenBank/DDBJ whole genome shotgun (WGS) entry which is preliminary data.</text>
</comment>
<keyword evidence="2" id="KW-1003">Cell membrane</keyword>
<comment type="subcellular location">
    <subcellularLocation>
        <location evidence="1">Cell membrane</location>
        <topology evidence="1">Multi-pass membrane protein</topology>
    </subcellularLocation>
</comment>
<evidence type="ECO:0000313" key="7">
    <source>
        <dbReference type="EMBL" id="MFD2263692.1"/>
    </source>
</evidence>
<feature type="transmembrane region" description="Helical" evidence="6">
    <location>
        <begin position="350"/>
        <end position="370"/>
    </location>
</feature>
<feature type="transmembrane region" description="Helical" evidence="6">
    <location>
        <begin position="376"/>
        <end position="398"/>
    </location>
</feature>
<evidence type="ECO:0000313" key="8">
    <source>
        <dbReference type="Proteomes" id="UP001597295"/>
    </source>
</evidence>
<reference evidence="8" key="1">
    <citation type="journal article" date="2019" name="Int. J. Syst. Evol. Microbiol.">
        <title>The Global Catalogue of Microorganisms (GCM) 10K type strain sequencing project: providing services to taxonomists for standard genome sequencing and annotation.</title>
        <authorList>
            <consortium name="The Broad Institute Genomics Platform"/>
            <consortium name="The Broad Institute Genome Sequencing Center for Infectious Disease"/>
            <person name="Wu L."/>
            <person name="Ma J."/>
        </authorList>
    </citation>
    <scope>NUCLEOTIDE SEQUENCE [LARGE SCALE GENOMIC DNA]</scope>
    <source>
        <strain evidence="8">CGMCC 1.19062</strain>
    </source>
</reference>
<accession>A0ABW5DRC6</accession>
<protein>
    <submittedName>
        <fullName evidence="7">Lipopolysaccharide biosynthesis protein</fullName>
    </submittedName>
</protein>
<dbReference type="RefSeq" id="WP_379876720.1">
    <property type="nucleotide sequence ID" value="NZ_JBHUIP010000012.1"/>
</dbReference>
<organism evidence="7 8">
    <name type="scientific">Lacibacterium aquatile</name>
    <dbReference type="NCBI Taxonomy" id="1168082"/>
    <lineage>
        <taxon>Bacteria</taxon>
        <taxon>Pseudomonadati</taxon>
        <taxon>Pseudomonadota</taxon>
        <taxon>Alphaproteobacteria</taxon>
        <taxon>Rhodospirillales</taxon>
        <taxon>Rhodospirillaceae</taxon>
    </lineage>
</organism>
<keyword evidence="3 6" id="KW-0812">Transmembrane</keyword>
<evidence type="ECO:0000256" key="5">
    <source>
        <dbReference type="ARBA" id="ARBA00023136"/>
    </source>
</evidence>
<dbReference type="EMBL" id="JBHUIP010000012">
    <property type="protein sequence ID" value="MFD2263692.1"/>
    <property type="molecule type" value="Genomic_DNA"/>
</dbReference>
<dbReference type="InterPro" id="IPR050833">
    <property type="entry name" value="Poly_Biosynth_Transport"/>
</dbReference>
<dbReference type="Proteomes" id="UP001597295">
    <property type="component" value="Unassembled WGS sequence"/>
</dbReference>
<evidence type="ECO:0000256" key="1">
    <source>
        <dbReference type="ARBA" id="ARBA00004651"/>
    </source>
</evidence>
<dbReference type="PROSITE" id="PS50096">
    <property type="entry name" value="IQ"/>
    <property type="match status" value="1"/>
</dbReference>
<feature type="transmembrane region" description="Helical" evidence="6">
    <location>
        <begin position="171"/>
        <end position="190"/>
    </location>
</feature>
<evidence type="ECO:0000256" key="2">
    <source>
        <dbReference type="ARBA" id="ARBA00022475"/>
    </source>
</evidence>
<dbReference type="PANTHER" id="PTHR30250">
    <property type="entry name" value="PST FAMILY PREDICTED COLANIC ACID TRANSPORTER"/>
    <property type="match status" value="1"/>
</dbReference>
<evidence type="ECO:0000256" key="3">
    <source>
        <dbReference type="ARBA" id="ARBA00022692"/>
    </source>
</evidence>
<sequence length="433" mass="46385">MKALILTLLTTLLVQGGNLGSGMMAAHILAAEGRGELAAAQLWPTAMAYFLLFGLNDAMLYFTAGKHYPPRHTFAVGLIGGVFCAIVAVLIAGGVVIPLAYADYRPEIQNLAFMMLGIIPLHILGMVCQETLRGHGRLGLWNLQRILLAAGYPVAIAVAWAMGYGTVEGLGLSYMAAHVLPMLLPLIFIIRKGWFGVTAPRPVFGRVLAYGARIHVSGLINQVNTRLDQMLIATALDPRSLGLYVVATSLAQVPATLANSVAMVAFPRACATADSEERKQLVGLYFRLTLALTLSGSLVLGALAPIFLRYMFGVDFVDAANLTRILLVGGLLVTMREFLFLAFKAFDRTFSLSASEALLLAVNAGVLSLAVPKYGLMGAALAYCAVRMVQVGYLAFMAHRQLGLGLRQMLVPTAADKAAVLHLKDTLRGRLAR</sequence>
<name>A0ABW5DRC6_9PROT</name>
<feature type="transmembrane region" description="Helical" evidence="6">
    <location>
        <begin position="76"/>
        <end position="102"/>
    </location>
</feature>
<dbReference type="PANTHER" id="PTHR30250:SF11">
    <property type="entry name" value="O-ANTIGEN TRANSPORTER-RELATED"/>
    <property type="match status" value="1"/>
</dbReference>
<gene>
    <name evidence="7" type="ORF">ACFSM5_12400</name>
</gene>
<feature type="transmembrane region" description="Helical" evidence="6">
    <location>
        <begin position="46"/>
        <end position="64"/>
    </location>
</feature>
<keyword evidence="4 6" id="KW-1133">Transmembrane helix</keyword>
<proteinExistence type="predicted"/>
<feature type="transmembrane region" description="Helical" evidence="6">
    <location>
        <begin position="146"/>
        <end position="165"/>
    </location>
</feature>
<evidence type="ECO:0000256" key="6">
    <source>
        <dbReference type="SAM" id="Phobius"/>
    </source>
</evidence>
<dbReference type="Pfam" id="PF13440">
    <property type="entry name" value="Polysacc_synt_3"/>
    <property type="match status" value="1"/>
</dbReference>
<evidence type="ECO:0000256" key="4">
    <source>
        <dbReference type="ARBA" id="ARBA00022989"/>
    </source>
</evidence>
<feature type="transmembrane region" description="Helical" evidence="6">
    <location>
        <begin position="108"/>
        <end position="125"/>
    </location>
</feature>
<feature type="transmembrane region" description="Helical" evidence="6">
    <location>
        <begin position="324"/>
        <end position="343"/>
    </location>
</feature>